<name>A0A072V5F3_MEDTR</name>
<gene>
    <name evidence="1" type="ordered locus">MTR_3g437540</name>
</gene>
<keyword evidence="3" id="KW-1185">Reference proteome</keyword>
<organism evidence="1 3">
    <name type="scientific">Medicago truncatula</name>
    <name type="common">Barrel medic</name>
    <name type="synonym">Medicago tribuloides</name>
    <dbReference type="NCBI Taxonomy" id="3880"/>
    <lineage>
        <taxon>Eukaryota</taxon>
        <taxon>Viridiplantae</taxon>
        <taxon>Streptophyta</taxon>
        <taxon>Embryophyta</taxon>
        <taxon>Tracheophyta</taxon>
        <taxon>Spermatophyta</taxon>
        <taxon>Magnoliopsida</taxon>
        <taxon>eudicotyledons</taxon>
        <taxon>Gunneridae</taxon>
        <taxon>Pentapetalae</taxon>
        <taxon>rosids</taxon>
        <taxon>fabids</taxon>
        <taxon>Fabales</taxon>
        <taxon>Fabaceae</taxon>
        <taxon>Papilionoideae</taxon>
        <taxon>50 kb inversion clade</taxon>
        <taxon>NPAAA clade</taxon>
        <taxon>Hologalegina</taxon>
        <taxon>IRL clade</taxon>
        <taxon>Trifolieae</taxon>
        <taxon>Medicago</taxon>
    </lineage>
</organism>
<sequence length="70" mass="8088">MCHTRPDIAYGVGLISRHMEKPTTSHLSAASIVAFQEQWINMLMLEMKLEEEEKMELLIDSRSVNDKLKI</sequence>
<evidence type="ECO:0000313" key="2">
    <source>
        <dbReference type="EnsemblPlants" id="KEH33395"/>
    </source>
</evidence>
<dbReference type="Proteomes" id="UP000002051">
    <property type="component" value="Chromosome 3"/>
</dbReference>
<reference evidence="1 3" key="1">
    <citation type="journal article" date="2011" name="Nature">
        <title>The Medicago genome provides insight into the evolution of rhizobial symbioses.</title>
        <authorList>
            <person name="Young N.D."/>
            <person name="Debelle F."/>
            <person name="Oldroyd G.E."/>
            <person name="Geurts R."/>
            <person name="Cannon S.B."/>
            <person name="Udvardi M.K."/>
            <person name="Benedito V.A."/>
            <person name="Mayer K.F."/>
            <person name="Gouzy J."/>
            <person name="Schoof H."/>
            <person name="Van de Peer Y."/>
            <person name="Proost S."/>
            <person name="Cook D.R."/>
            <person name="Meyers B.C."/>
            <person name="Spannagl M."/>
            <person name="Cheung F."/>
            <person name="De Mita S."/>
            <person name="Krishnakumar V."/>
            <person name="Gundlach H."/>
            <person name="Zhou S."/>
            <person name="Mudge J."/>
            <person name="Bharti A.K."/>
            <person name="Murray J.D."/>
            <person name="Naoumkina M.A."/>
            <person name="Rosen B."/>
            <person name="Silverstein K.A."/>
            <person name="Tang H."/>
            <person name="Rombauts S."/>
            <person name="Zhao P.X."/>
            <person name="Zhou P."/>
            <person name="Barbe V."/>
            <person name="Bardou P."/>
            <person name="Bechner M."/>
            <person name="Bellec A."/>
            <person name="Berger A."/>
            <person name="Berges H."/>
            <person name="Bidwell S."/>
            <person name="Bisseling T."/>
            <person name="Choisne N."/>
            <person name="Couloux A."/>
            <person name="Denny R."/>
            <person name="Deshpande S."/>
            <person name="Dai X."/>
            <person name="Doyle J.J."/>
            <person name="Dudez A.M."/>
            <person name="Farmer A.D."/>
            <person name="Fouteau S."/>
            <person name="Franken C."/>
            <person name="Gibelin C."/>
            <person name="Gish J."/>
            <person name="Goldstein S."/>
            <person name="Gonzalez A.J."/>
            <person name="Green P.J."/>
            <person name="Hallab A."/>
            <person name="Hartog M."/>
            <person name="Hua A."/>
            <person name="Humphray S.J."/>
            <person name="Jeong D.H."/>
            <person name="Jing Y."/>
            <person name="Jocker A."/>
            <person name="Kenton S.M."/>
            <person name="Kim D.J."/>
            <person name="Klee K."/>
            <person name="Lai H."/>
            <person name="Lang C."/>
            <person name="Lin S."/>
            <person name="Macmil S.L."/>
            <person name="Magdelenat G."/>
            <person name="Matthews L."/>
            <person name="McCorrison J."/>
            <person name="Monaghan E.L."/>
            <person name="Mun J.H."/>
            <person name="Najar F.Z."/>
            <person name="Nicholson C."/>
            <person name="Noirot C."/>
            <person name="O'Bleness M."/>
            <person name="Paule C.R."/>
            <person name="Poulain J."/>
            <person name="Prion F."/>
            <person name="Qin B."/>
            <person name="Qu C."/>
            <person name="Retzel E.F."/>
            <person name="Riddle C."/>
            <person name="Sallet E."/>
            <person name="Samain S."/>
            <person name="Samson N."/>
            <person name="Sanders I."/>
            <person name="Saurat O."/>
            <person name="Scarpelli C."/>
            <person name="Schiex T."/>
            <person name="Segurens B."/>
            <person name="Severin A.J."/>
            <person name="Sherrier D.J."/>
            <person name="Shi R."/>
            <person name="Sims S."/>
            <person name="Singer S.R."/>
            <person name="Sinharoy S."/>
            <person name="Sterck L."/>
            <person name="Viollet A."/>
            <person name="Wang B.B."/>
            <person name="Wang K."/>
            <person name="Wang M."/>
            <person name="Wang X."/>
            <person name="Warfsmann J."/>
            <person name="Weissenbach J."/>
            <person name="White D.D."/>
            <person name="White J.D."/>
            <person name="Wiley G.B."/>
            <person name="Wincker P."/>
            <person name="Xing Y."/>
            <person name="Yang L."/>
            <person name="Yao Z."/>
            <person name="Ying F."/>
            <person name="Zhai J."/>
            <person name="Zhou L."/>
            <person name="Zuber A."/>
            <person name="Denarie J."/>
            <person name="Dixon R.A."/>
            <person name="May G.D."/>
            <person name="Schwartz D.C."/>
            <person name="Rogers J."/>
            <person name="Quetier F."/>
            <person name="Town C.D."/>
            <person name="Roe B.A."/>
        </authorList>
    </citation>
    <scope>NUCLEOTIDE SEQUENCE [LARGE SCALE GENOMIC DNA]</scope>
    <source>
        <strain evidence="1">A17</strain>
        <strain evidence="2 3">cv. Jemalong A17</strain>
    </source>
</reference>
<evidence type="ECO:0000313" key="1">
    <source>
        <dbReference type="EMBL" id="KEH33395.1"/>
    </source>
</evidence>
<evidence type="ECO:0000313" key="3">
    <source>
        <dbReference type="Proteomes" id="UP000002051"/>
    </source>
</evidence>
<proteinExistence type="predicted"/>
<reference evidence="1 3" key="2">
    <citation type="journal article" date="2014" name="BMC Genomics">
        <title>An improved genome release (version Mt4.0) for the model legume Medicago truncatula.</title>
        <authorList>
            <person name="Tang H."/>
            <person name="Krishnakumar V."/>
            <person name="Bidwell S."/>
            <person name="Rosen B."/>
            <person name="Chan A."/>
            <person name="Zhou S."/>
            <person name="Gentzbittel L."/>
            <person name="Childs K.L."/>
            <person name="Yandell M."/>
            <person name="Gundlach H."/>
            <person name="Mayer K.F."/>
            <person name="Schwartz D.C."/>
            <person name="Town C.D."/>
        </authorList>
    </citation>
    <scope>GENOME REANNOTATION</scope>
    <source>
        <strain evidence="1">A17</strain>
        <strain evidence="2 3">cv. Jemalong A17</strain>
    </source>
</reference>
<protein>
    <submittedName>
        <fullName evidence="1 2">Uncharacterized protein</fullName>
    </submittedName>
</protein>
<dbReference type="HOGENOM" id="CLU_2761580_0_0_1"/>
<accession>A0A072V5F3</accession>
<reference evidence="2" key="3">
    <citation type="submission" date="2015-04" db="UniProtKB">
        <authorList>
            <consortium name="EnsemblPlants"/>
        </authorList>
    </citation>
    <scope>IDENTIFICATION</scope>
    <source>
        <strain evidence="2">cv. Jemalong A17</strain>
    </source>
</reference>
<dbReference type="AlphaFoldDB" id="A0A072V5F3"/>
<dbReference type="EnsemblPlants" id="KEH33395">
    <property type="protein sequence ID" value="KEH33395"/>
    <property type="gene ID" value="MTR_3g437540"/>
</dbReference>
<dbReference type="EMBL" id="CM001219">
    <property type="protein sequence ID" value="KEH33395.1"/>
    <property type="molecule type" value="Genomic_DNA"/>
</dbReference>